<proteinExistence type="predicted"/>
<name>A0A1D9IFL2_9BURK</name>
<reference evidence="1 2" key="1">
    <citation type="submission" date="2016-10" db="EMBL/GenBank/DDBJ databases">
        <title>Complete genome sequences of three Cupriavidus strains isolated from various Malaysian environments.</title>
        <authorList>
            <person name="Abdullah A.A.-A."/>
            <person name="Shafie N.A.H."/>
            <person name="Lau N.S."/>
        </authorList>
    </citation>
    <scope>NUCLEOTIDE SEQUENCE [LARGE SCALE GENOMIC DNA]</scope>
    <source>
        <strain evidence="1 2">USMAA1020</strain>
    </source>
</reference>
<sequence length="186" mass="20053">MQTASKDGEALTHDDAVLLHMVCGKIAAGKSTLTALLARNARTVLISEDVWLSRLYPGEVLSIDAYVHRARCIKDVLADHIRSLLGAGVSVVLDVPFNTVAARAWGLAIAQAAGCGHRLHYLDVSDAVCKARLRARNARGDHPFQASDAEFERITSYFVPPHPSEALCIVAYDETGAVSDRSKGMD</sequence>
<keyword evidence="1" id="KW-0131">Cell cycle</keyword>
<dbReference type="EMBL" id="CP017755">
    <property type="protein sequence ID" value="AOZ10848.1"/>
    <property type="molecule type" value="Genomic_DNA"/>
</dbReference>
<gene>
    <name evidence="1" type="ORF">BKK80_27075</name>
</gene>
<evidence type="ECO:0000313" key="1">
    <source>
        <dbReference type="EMBL" id="AOZ10848.1"/>
    </source>
</evidence>
<evidence type="ECO:0000313" key="2">
    <source>
        <dbReference type="Proteomes" id="UP000177515"/>
    </source>
</evidence>
<dbReference type="Proteomes" id="UP000177515">
    <property type="component" value="Chromosome 2"/>
</dbReference>
<dbReference type="GO" id="GO:0051301">
    <property type="term" value="P:cell division"/>
    <property type="evidence" value="ECO:0007669"/>
    <property type="project" value="UniProtKB-KW"/>
</dbReference>
<dbReference type="SUPFAM" id="SSF52540">
    <property type="entry name" value="P-loop containing nucleoside triphosphate hydrolases"/>
    <property type="match status" value="1"/>
</dbReference>
<protein>
    <submittedName>
        <fullName evidence="1">Cell division protein ZipA</fullName>
    </submittedName>
</protein>
<accession>A0A1D9IFL2</accession>
<dbReference type="Pfam" id="PF13671">
    <property type="entry name" value="AAA_33"/>
    <property type="match status" value="1"/>
</dbReference>
<dbReference type="InterPro" id="IPR027417">
    <property type="entry name" value="P-loop_NTPase"/>
</dbReference>
<keyword evidence="2" id="KW-1185">Reference proteome</keyword>
<organism evidence="1 2">
    <name type="scientific">Cupriavidus malaysiensis</name>
    <dbReference type="NCBI Taxonomy" id="367825"/>
    <lineage>
        <taxon>Bacteria</taxon>
        <taxon>Pseudomonadati</taxon>
        <taxon>Pseudomonadota</taxon>
        <taxon>Betaproteobacteria</taxon>
        <taxon>Burkholderiales</taxon>
        <taxon>Burkholderiaceae</taxon>
        <taxon>Cupriavidus</taxon>
    </lineage>
</organism>
<dbReference type="Gene3D" id="3.40.50.300">
    <property type="entry name" value="P-loop containing nucleotide triphosphate hydrolases"/>
    <property type="match status" value="1"/>
</dbReference>
<keyword evidence="1" id="KW-0132">Cell division</keyword>